<dbReference type="InterPro" id="IPR013210">
    <property type="entry name" value="LRR_N_plant-typ"/>
</dbReference>
<evidence type="ECO:0000256" key="20">
    <source>
        <dbReference type="ARBA" id="ARBA00048679"/>
    </source>
</evidence>
<dbReference type="InterPro" id="IPR003591">
    <property type="entry name" value="Leu-rich_rpt_typical-subtyp"/>
</dbReference>
<dbReference type="Proteomes" id="UP001605036">
    <property type="component" value="Unassembled WGS sequence"/>
</dbReference>
<dbReference type="InterPro" id="IPR011009">
    <property type="entry name" value="Kinase-like_dom_sf"/>
</dbReference>
<evidence type="ECO:0000256" key="17">
    <source>
        <dbReference type="ARBA" id="ARBA00023170"/>
    </source>
</evidence>
<comment type="catalytic activity">
    <reaction evidence="19">
        <text>L-threonyl-[protein] + ATP = O-phospho-L-threonyl-[protein] + ADP + H(+)</text>
        <dbReference type="Rhea" id="RHEA:46608"/>
        <dbReference type="Rhea" id="RHEA-COMP:11060"/>
        <dbReference type="Rhea" id="RHEA-COMP:11605"/>
        <dbReference type="ChEBI" id="CHEBI:15378"/>
        <dbReference type="ChEBI" id="CHEBI:30013"/>
        <dbReference type="ChEBI" id="CHEBI:30616"/>
        <dbReference type="ChEBI" id="CHEBI:61977"/>
        <dbReference type="ChEBI" id="CHEBI:456216"/>
        <dbReference type="EC" id="2.7.11.1"/>
    </reaction>
</comment>
<comment type="similarity">
    <text evidence="2">Belongs to the protein kinase superfamily. Ser/Thr protein kinase family.</text>
</comment>
<sequence length="865" mass="93987">MAQNVALVVRVVFILALCSSLELAVAQLTPNASSTDLQALREFQTSLNISGWSGSTFCDWRGVKCNNESRVIGLILNGSGLTGKIPQSLQNLTRLEVLDLSTNSFSGEIPAFFGSLGNLLKLYLSENQLSGSIPFSSSSLQYLDLHGNILNGSIPASIGNFSQLQHLDLSHNLFTGTIPTSICSSSSATLGFLSFTTNTLSGSIPSGLGTCLNLTGLYLGNNTFSGNMPDVFSNLVKLETLDLSYNNLNGSLPRFSNGLMTLTLRDNRLSGALRNQSGHLPQSLTLLDLSQNFLEDEIPVEITTLANLTKLELNDNSFNGSIPDAWQASSPLQTLDLSGNNLSGPIPSSISNLAGLSILKLVHNSLSGSIPASIGNLRHLSVINVAENQLTGEIPQEIVDILELTLLNVSWNNLTGFVPSPKSGASPEVISDHNPNLGGGSASAPAASPATTFSNSPVLGTTSNSRVKSWIVGTIYIFDGLVALLNAYGLYSYFKMGRPIGIDEKVVPSSDPSIEETVTAAQLKKMTNNFHDDNVIGYGARSIVYRGIVGGGQVAVKVLKMESDERSRETLIRELQTLGSVRHRNLLRILAVCSDVKTRALVLEYMPFTSLERFLYKMVGTACLSWDTRFNIMVGVAQGLVYLHCEHQEPIIHCDLKPSNILLDCDFEPKVADFGIAKFVNPGSGDASMSGLCGTIGYFPPEYAWATSASTKGDVYSFGIVLLEILTARKPYEGWDVEQGQPGSLIELAASAFPHNVMSILDPNLVILEFDRDLHQQEVRLVMAIGLMCTEREPRDRPNMALVLSMLTDIKVRRYTSNGRRKYPRVEELAQLPTVWEVPDDDPEHRTHRESDETTLELWIAKRTP</sequence>
<keyword evidence="17" id="KW-0675">Receptor</keyword>
<evidence type="ECO:0000256" key="21">
    <source>
        <dbReference type="SAM" id="MobiDB-lite"/>
    </source>
</evidence>
<evidence type="ECO:0000256" key="8">
    <source>
        <dbReference type="ARBA" id="ARBA00022679"/>
    </source>
</evidence>
<dbReference type="PRINTS" id="PR00019">
    <property type="entry name" value="LEURICHRPT"/>
</dbReference>
<dbReference type="PROSITE" id="PS50011">
    <property type="entry name" value="PROTEIN_KINASE_DOM"/>
    <property type="match status" value="1"/>
</dbReference>
<dbReference type="InterPro" id="IPR001611">
    <property type="entry name" value="Leu-rich_rpt"/>
</dbReference>
<accession>A0ABD1XYS6</accession>
<keyword evidence="16" id="KW-0472">Membrane</keyword>
<dbReference type="FunFam" id="3.80.10.10:FF:000095">
    <property type="entry name" value="LRR receptor-like serine/threonine-protein kinase GSO1"/>
    <property type="match status" value="2"/>
</dbReference>
<keyword evidence="4" id="KW-1003">Cell membrane</keyword>
<feature type="signal peptide" evidence="22">
    <location>
        <begin position="1"/>
        <end position="26"/>
    </location>
</feature>
<gene>
    <name evidence="24" type="ORF">R1flu_025799</name>
</gene>
<keyword evidence="13" id="KW-0418">Kinase</keyword>
<evidence type="ECO:0000313" key="24">
    <source>
        <dbReference type="EMBL" id="KAL2614107.1"/>
    </source>
</evidence>
<evidence type="ECO:0000256" key="18">
    <source>
        <dbReference type="ARBA" id="ARBA00023180"/>
    </source>
</evidence>
<dbReference type="EC" id="2.7.11.1" evidence="3"/>
<evidence type="ECO:0000256" key="5">
    <source>
        <dbReference type="ARBA" id="ARBA00022527"/>
    </source>
</evidence>
<keyword evidence="6" id="KW-0597">Phosphoprotein</keyword>
<evidence type="ECO:0000256" key="19">
    <source>
        <dbReference type="ARBA" id="ARBA00047899"/>
    </source>
</evidence>
<evidence type="ECO:0000256" key="7">
    <source>
        <dbReference type="ARBA" id="ARBA00022614"/>
    </source>
</evidence>
<dbReference type="InterPro" id="IPR032675">
    <property type="entry name" value="LRR_dom_sf"/>
</dbReference>
<dbReference type="Pfam" id="PF08263">
    <property type="entry name" value="LRRNT_2"/>
    <property type="match status" value="1"/>
</dbReference>
<dbReference type="SUPFAM" id="SSF56112">
    <property type="entry name" value="Protein kinase-like (PK-like)"/>
    <property type="match status" value="1"/>
</dbReference>
<evidence type="ECO:0000256" key="6">
    <source>
        <dbReference type="ARBA" id="ARBA00022553"/>
    </source>
</evidence>
<evidence type="ECO:0000259" key="23">
    <source>
        <dbReference type="PROSITE" id="PS50011"/>
    </source>
</evidence>
<evidence type="ECO:0000256" key="22">
    <source>
        <dbReference type="SAM" id="SignalP"/>
    </source>
</evidence>
<feature type="domain" description="Protein kinase" evidence="23">
    <location>
        <begin position="530"/>
        <end position="812"/>
    </location>
</feature>
<dbReference type="Pfam" id="PF00560">
    <property type="entry name" value="LRR_1"/>
    <property type="match status" value="5"/>
</dbReference>
<evidence type="ECO:0000256" key="13">
    <source>
        <dbReference type="ARBA" id="ARBA00022777"/>
    </source>
</evidence>
<dbReference type="CDD" id="cd14066">
    <property type="entry name" value="STKc_IRAK"/>
    <property type="match status" value="1"/>
</dbReference>
<dbReference type="GO" id="GO:0004674">
    <property type="term" value="F:protein serine/threonine kinase activity"/>
    <property type="evidence" value="ECO:0007669"/>
    <property type="project" value="UniProtKB-KW"/>
</dbReference>
<evidence type="ECO:0000256" key="16">
    <source>
        <dbReference type="ARBA" id="ARBA00023136"/>
    </source>
</evidence>
<keyword evidence="7" id="KW-0433">Leucine-rich repeat</keyword>
<reference evidence="24 25" key="1">
    <citation type="submission" date="2024-09" db="EMBL/GenBank/DDBJ databases">
        <title>Chromosome-scale assembly of Riccia fluitans.</title>
        <authorList>
            <person name="Paukszto L."/>
            <person name="Sawicki J."/>
            <person name="Karawczyk K."/>
            <person name="Piernik-Szablinska J."/>
            <person name="Szczecinska M."/>
            <person name="Mazdziarz M."/>
        </authorList>
    </citation>
    <scope>NUCLEOTIDE SEQUENCE [LARGE SCALE GENOMIC DNA]</scope>
    <source>
        <strain evidence="24">Rf_01</strain>
        <tissue evidence="24">Aerial parts of the thallus</tissue>
    </source>
</reference>
<proteinExistence type="inferred from homology"/>
<keyword evidence="14" id="KW-0067">ATP-binding</keyword>
<keyword evidence="11" id="KW-0677">Repeat</keyword>
<dbReference type="Gene3D" id="3.80.10.10">
    <property type="entry name" value="Ribonuclease Inhibitor"/>
    <property type="match status" value="4"/>
</dbReference>
<keyword evidence="15" id="KW-1133">Transmembrane helix</keyword>
<dbReference type="PANTHER" id="PTHR27008:SF497">
    <property type="entry name" value="OS11G0695000 PROTEIN"/>
    <property type="match status" value="1"/>
</dbReference>
<dbReference type="GO" id="GO:0005886">
    <property type="term" value="C:plasma membrane"/>
    <property type="evidence" value="ECO:0007669"/>
    <property type="project" value="UniProtKB-SubCell"/>
</dbReference>
<evidence type="ECO:0000256" key="10">
    <source>
        <dbReference type="ARBA" id="ARBA00022729"/>
    </source>
</evidence>
<dbReference type="Gene3D" id="3.30.200.20">
    <property type="entry name" value="Phosphorylase Kinase, domain 1"/>
    <property type="match status" value="1"/>
</dbReference>
<evidence type="ECO:0000256" key="4">
    <source>
        <dbReference type="ARBA" id="ARBA00022475"/>
    </source>
</evidence>
<dbReference type="Gene3D" id="1.10.510.10">
    <property type="entry name" value="Transferase(Phosphotransferase) domain 1"/>
    <property type="match status" value="1"/>
</dbReference>
<comment type="catalytic activity">
    <reaction evidence="20">
        <text>L-seryl-[protein] + ATP = O-phospho-L-seryl-[protein] + ADP + H(+)</text>
        <dbReference type="Rhea" id="RHEA:17989"/>
        <dbReference type="Rhea" id="RHEA-COMP:9863"/>
        <dbReference type="Rhea" id="RHEA-COMP:11604"/>
        <dbReference type="ChEBI" id="CHEBI:15378"/>
        <dbReference type="ChEBI" id="CHEBI:29999"/>
        <dbReference type="ChEBI" id="CHEBI:30616"/>
        <dbReference type="ChEBI" id="CHEBI:83421"/>
        <dbReference type="ChEBI" id="CHEBI:456216"/>
        <dbReference type="EC" id="2.7.11.1"/>
    </reaction>
</comment>
<dbReference type="GO" id="GO:0005524">
    <property type="term" value="F:ATP binding"/>
    <property type="evidence" value="ECO:0007669"/>
    <property type="project" value="UniProtKB-KW"/>
</dbReference>
<dbReference type="FunFam" id="1.10.510.10:FF:000358">
    <property type="entry name" value="Putative leucine-rich repeat receptor-like serine/threonine-protein kinase"/>
    <property type="match status" value="1"/>
</dbReference>
<dbReference type="InterPro" id="IPR051809">
    <property type="entry name" value="Plant_receptor-like_S/T_kinase"/>
</dbReference>
<evidence type="ECO:0000256" key="12">
    <source>
        <dbReference type="ARBA" id="ARBA00022741"/>
    </source>
</evidence>
<protein>
    <recommendedName>
        <fullName evidence="3">non-specific serine/threonine protein kinase</fullName>
        <ecNumber evidence="3">2.7.11.1</ecNumber>
    </recommendedName>
</protein>
<keyword evidence="8" id="KW-0808">Transferase</keyword>
<name>A0ABD1XYS6_9MARC</name>
<evidence type="ECO:0000256" key="2">
    <source>
        <dbReference type="ARBA" id="ARBA00008684"/>
    </source>
</evidence>
<dbReference type="PROSITE" id="PS00108">
    <property type="entry name" value="PROTEIN_KINASE_ST"/>
    <property type="match status" value="1"/>
</dbReference>
<comment type="caution">
    <text evidence="24">The sequence shown here is derived from an EMBL/GenBank/DDBJ whole genome shotgun (WGS) entry which is preliminary data.</text>
</comment>
<dbReference type="Pfam" id="PF00069">
    <property type="entry name" value="Pkinase"/>
    <property type="match status" value="1"/>
</dbReference>
<evidence type="ECO:0000256" key="3">
    <source>
        <dbReference type="ARBA" id="ARBA00012513"/>
    </source>
</evidence>
<dbReference type="InterPro" id="IPR000719">
    <property type="entry name" value="Prot_kinase_dom"/>
</dbReference>
<feature type="chain" id="PRO_5044792825" description="non-specific serine/threonine protein kinase" evidence="22">
    <location>
        <begin position="27"/>
        <end position="865"/>
    </location>
</feature>
<keyword evidence="5" id="KW-0723">Serine/threonine-protein kinase</keyword>
<dbReference type="PANTHER" id="PTHR27008">
    <property type="entry name" value="OS04G0122200 PROTEIN"/>
    <property type="match status" value="1"/>
</dbReference>
<dbReference type="AlphaFoldDB" id="A0ABD1XYS6"/>
<evidence type="ECO:0000256" key="14">
    <source>
        <dbReference type="ARBA" id="ARBA00022840"/>
    </source>
</evidence>
<dbReference type="InterPro" id="IPR008271">
    <property type="entry name" value="Ser/Thr_kinase_AS"/>
</dbReference>
<evidence type="ECO:0000256" key="15">
    <source>
        <dbReference type="ARBA" id="ARBA00022989"/>
    </source>
</evidence>
<dbReference type="SMART" id="SM00220">
    <property type="entry name" value="S_TKc"/>
    <property type="match status" value="1"/>
</dbReference>
<evidence type="ECO:0000256" key="1">
    <source>
        <dbReference type="ARBA" id="ARBA00004162"/>
    </source>
</evidence>
<evidence type="ECO:0000313" key="25">
    <source>
        <dbReference type="Proteomes" id="UP001605036"/>
    </source>
</evidence>
<keyword evidence="12" id="KW-0547">Nucleotide-binding</keyword>
<keyword evidence="10 22" id="KW-0732">Signal</keyword>
<keyword evidence="9" id="KW-0812">Transmembrane</keyword>
<dbReference type="Pfam" id="PF13855">
    <property type="entry name" value="LRR_8"/>
    <property type="match status" value="1"/>
</dbReference>
<feature type="region of interest" description="Disordered" evidence="21">
    <location>
        <begin position="424"/>
        <end position="448"/>
    </location>
</feature>
<keyword evidence="25" id="KW-1185">Reference proteome</keyword>
<evidence type="ECO:0000256" key="9">
    <source>
        <dbReference type="ARBA" id="ARBA00022692"/>
    </source>
</evidence>
<keyword evidence="18" id="KW-0325">Glycoprotein</keyword>
<dbReference type="SMART" id="SM00369">
    <property type="entry name" value="LRR_TYP"/>
    <property type="match status" value="6"/>
</dbReference>
<dbReference type="SUPFAM" id="SSF52058">
    <property type="entry name" value="L domain-like"/>
    <property type="match status" value="2"/>
</dbReference>
<evidence type="ECO:0000256" key="11">
    <source>
        <dbReference type="ARBA" id="ARBA00022737"/>
    </source>
</evidence>
<organism evidence="24 25">
    <name type="scientific">Riccia fluitans</name>
    <dbReference type="NCBI Taxonomy" id="41844"/>
    <lineage>
        <taxon>Eukaryota</taxon>
        <taxon>Viridiplantae</taxon>
        <taxon>Streptophyta</taxon>
        <taxon>Embryophyta</taxon>
        <taxon>Marchantiophyta</taxon>
        <taxon>Marchantiopsida</taxon>
        <taxon>Marchantiidae</taxon>
        <taxon>Marchantiales</taxon>
        <taxon>Ricciaceae</taxon>
        <taxon>Riccia</taxon>
    </lineage>
</organism>
<comment type="subcellular location">
    <subcellularLocation>
        <location evidence="1">Cell membrane</location>
        <topology evidence="1">Single-pass membrane protein</topology>
    </subcellularLocation>
</comment>
<dbReference type="EMBL" id="JBHFFA010000007">
    <property type="protein sequence ID" value="KAL2614107.1"/>
    <property type="molecule type" value="Genomic_DNA"/>
</dbReference>